<dbReference type="EMBL" id="AVOT02008433">
    <property type="protein sequence ID" value="MBW0485994.1"/>
    <property type="molecule type" value="Genomic_DNA"/>
</dbReference>
<keyword evidence="1" id="KW-0472">Membrane</keyword>
<comment type="caution">
    <text evidence="2">The sequence shown here is derived from an EMBL/GenBank/DDBJ whole genome shotgun (WGS) entry which is preliminary data.</text>
</comment>
<gene>
    <name evidence="2" type="ORF">O181_025709</name>
</gene>
<evidence type="ECO:0000313" key="2">
    <source>
        <dbReference type="EMBL" id="MBW0485994.1"/>
    </source>
</evidence>
<protein>
    <submittedName>
        <fullName evidence="2">Uncharacterized protein</fullName>
    </submittedName>
</protein>
<evidence type="ECO:0000313" key="3">
    <source>
        <dbReference type="Proteomes" id="UP000765509"/>
    </source>
</evidence>
<proteinExistence type="predicted"/>
<keyword evidence="3" id="KW-1185">Reference proteome</keyword>
<accession>A0A9Q3H0X2</accession>
<keyword evidence="1" id="KW-0812">Transmembrane</keyword>
<feature type="transmembrane region" description="Helical" evidence="1">
    <location>
        <begin position="54"/>
        <end position="75"/>
    </location>
</feature>
<keyword evidence="1" id="KW-1133">Transmembrane helix</keyword>
<dbReference type="Proteomes" id="UP000765509">
    <property type="component" value="Unassembled WGS sequence"/>
</dbReference>
<reference evidence="2" key="1">
    <citation type="submission" date="2021-03" db="EMBL/GenBank/DDBJ databases">
        <title>Draft genome sequence of rust myrtle Austropuccinia psidii MF-1, a brazilian biotype.</title>
        <authorList>
            <person name="Quecine M.C."/>
            <person name="Pachon D.M.R."/>
            <person name="Bonatelli M.L."/>
            <person name="Correr F.H."/>
            <person name="Franceschini L.M."/>
            <person name="Leite T.F."/>
            <person name="Margarido G.R.A."/>
            <person name="Almeida C.A."/>
            <person name="Ferrarezi J.A."/>
            <person name="Labate C.A."/>
        </authorList>
    </citation>
    <scope>NUCLEOTIDE SEQUENCE</scope>
    <source>
        <strain evidence="2">MF-1</strain>
    </source>
</reference>
<sequence>MRKFPPKRVKVSTVSLPVQKHKEYLRLTEHRLLSSVNQRTTVQKWQATIRLIHSLRIISILSILFVAPSSITYIATETLTSYPSFIIIYNFSNHRSFLPCTTP</sequence>
<evidence type="ECO:0000256" key="1">
    <source>
        <dbReference type="SAM" id="Phobius"/>
    </source>
</evidence>
<organism evidence="2 3">
    <name type="scientific">Austropuccinia psidii MF-1</name>
    <dbReference type="NCBI Taxonomy" id="1389203"/>
    <lineage>
        <taxon>Eukaryota</taxon>
        <taxon>Fungi</taxon>
        <taxon>Dikarya</taxon>
        <taxon>Basidiomycota</taxon>
        <taxon>Pucciniomycotina</taxon>
        <taxon>Pucciniomycetes</taxon>
        <taxon>Pucciniales</taxon>
        <taxon>Sphaerophragmiaceae</taxon>
        <taxon>Austropuccinia</taxon>
    </lineage>
</organism>
<dbReference type="AlphaFoldDB" id="A0A9Q3H0X2"/>
<name>A0A9Q3H0X2_9BASI</name>